<proteinExistence type="predicted"/>
<dbReference type="EMBL" id="NQVE01000085">
    <property type="protein sequence ID" value="RAL49246.1"/>
    <property type="molecule type" value="Genomic_DNA"/>
</dbReference>
<evidence type="ECO:0000313" key="2">
    <source>
        <dbReference type="Proteomes" id="UP000249390"/>
    </source>
</evidence>
<keyword evidence="2" id="KW-1185">Reference proteome</keyword>
<dbReference type="AlphaFoldDB" id="A0A328DV43"/>
<gene>
    <name evidence="1" type="ORF">DM860_018119</name>
</gene>
<evidence type="ECO:0000313" key="1">
    <source>
        <dbReference type="EMBL" id="RAL49246.1"/>
    </source>
</evidence>
<organism evidence="1 2">
    <name type="scientific">Cuscuta australis</name>
    <dbReference type="NCBI Taxonomy" id="267555"/>
    <lineage>
        <taxon>Eukaryota</taxon>
        <taxon>Viridiplantae</taxon>
        <taxon>Streptophyta</taxon>
        <taxon>Embryophyta</taxon>
        <taxon>Tracheophyta</taxon>
        <taxon>Spermatophyta</taxon>
        <taxon>Magnoliopsida</taxon>
        <taxon>eudicotyledons</taxon>
        <taxon>Gunneridae</taxon>
        <taxon>Pentapetalae</taxon>
        <taxon>asterids</taxon>
        <taxon>lamiids</taxon>
        <taxon>Solanales</taxon>
        <taxon>Convolvulaceae</taxon>
        <taxon>Cuscuteae</taxon>
        <taxon>Cuscuta</taxon>
        <taxon>Cuscuta subgen. Grammica</taxon>
        <taxon>Cuscuta sect. Cleistogrammica</taxon>
    </lineage>
</organism>
<dbReference type="Proteomes" id="UP000249390">
    <property type="component" value="Unassembled WGS sequence"/>
</dbReference>
<sequence length="110" mass="12490">MGARHPKLGNNYRYAGFRLKLGVATDVAFQLQFPTTSNCDWKKILKRRCLGFSQSEIVCDPAFSRAESPIQTILLDFAILHPSRIGKLSAILRLVDSYESTREFDYHGPQ</sequence>
<accession>A0A328DV43</accession>
<comment type="caution">
    <text evidence="1">The sequence shown here is derived from an EMBL/GenBank/DDBJ whole genome shotgun (WGS) entry which is preliminary data.</text>
</comment>
<reference evidence="1 2" key="1">
    <citation type="submission" date="2018-06" db="EMBL/GenBank/DDBJ databases">
        <title>The Genome of Cuscuta australis (Dodder) Provides Insight into the Evolution of Plant Parasitism.</title>
        <authorList>
            <person name="Liu H."/>
        </authorList>
    </citation>
    <scope>NUCLEOTIDE SEQUENCE [LARGE SCALE GENOMIC DNA]</scope>
    <source>
        <strain evidence="2">cv. Yunnan</strain>
        <tissue evidence="1">Vines</tissue>
    </source>
</reference>
<name>A0A328DV43_9ASTE</name>
<protein>
    <submittedName>
        <fullName evidence="1">Uncharacterized protein</fullName>
    </submittedName>
</protein>